<dbReference type="Pfam" id="PF07993">
    <property type="entry name" value="NAD_binding_4"/>
    <property type="match status" value="1"/>
</dbReference>
<dbReference type="SMART" id="SM00823">
    <property type="entry name" value="PKS_PP"/>
    <property type="match status" value="1"/>
</dbReference>
<dbReference type="SUPFAM" id="SSF56801">
    <property type="entry name" value="Acetyl-CoA synthetase-like"/>
    <property type="match status" value="1"/>
</dbReference>
<dbReference type="Proteomes" id="UP000315783">
    <property type="component" value="Unassembled WGS sequence"/>
</dbReference>
<dbReference type="InterPro" id="IPR042099">
    <property type="entry name" value="ANL_N_sf"/>
</dbReference>
<dbReference type="PANTHER" id="PTHR44845:SF4">
    <property type="entry name" value="NONRIBOSOMAL PEPTIDE SYNTHASE INPA"/>
    <property type="match status" value="1"/>
</dbReference>
<comment type="caution">
    <text evidence="5">The sequence shown here is derived from an EMBL/GenBank/DDBJ whole genome shotgun (WGS) entry which is preliminary data.</text>
</comment>
<dbReference type="InterPro" id="IPR036736">
    <property type="entry name" value="ACP-like_sf"/>
</dbReference>
<feature type="domain" description="Carrier" evidence="4">
    <location>
        <begin position="583"/>
        <end position="661"/>
    </location>
</feature>
<dbReference type="InterPro" id="IPR020845">
    <property type="entry name" value="AMP-binding_CS"/>
</dbReference>
<dbReference type="Pfam" id="PF00501">
    <property type="entry name" value="AMP-binding"/>
    <property type="match status" value="1"/>
</dbReference>
<evidence type="ECO:0000256" key="3">
    <source>
        <dbReference type="SAM" id="MobiDB-lite"/>
    </source>
</evidence>
<dbReference type="PROSITE" id="PS00455">
    <property type="entry name" value="AMP_BINDING"/>
    <property type="match status" value="1"/>
</dbReference>
<dbReference type="InterPro" id="IPR020806">
    <property type="entry name" value="PKS_PP-bd"/>
</dbReference>
<dbReference type="InterPro" id="IPR006162">
    <property type="entry name" value="Ppantetheine_attach_site"/>
</dbReference>
<dbReference type="PROSITE" id="PS50075">
    <property type="entry name" value="CARRIER"/>
    <property type="match status" value="1"/>
</dbReference>
<dbReference type="Gene3D" id="3.30.300.30">
    <property type="match status" value="1"/>
</dbReference>
<dbReference type="SUPFAM" id="SSF51735">
    <property type="entry name" value="NAD(P)-binding Rossmann-fold domains"/>
    <property type="match status" value="1"/>
</dbReference>
<dbReference type="Gene3D" id="3.40.50.12780">
    <property type="entry name" value="N-terminal domain of ligase-like"/>
    <property type="match status" value="1"/>
</dbReference>
<keyword evidence="2" id="KW-0597">Phosphoprotein</keyword>
<dbReference type="Gene3D" id="3.40.50.720">
    <property type="entry name" value="NAD(P)-binding Rossmann-like Domain"/>
    <property type="match status" value="1"/>
</dbReference>
<dbReference type="InterPro" id="IPR045851">
    <property type="entry name" value="AMP-bd_C_sf"/>
</dbReference>
<dbReference type="GO" id="GO:0031177">
    <property type="term" value="F:phosphopantetheine binding"/>
    <property type="evidence" value="ECO:0007669"/>
    <property type="project" value="InterPro"/>
</dbReference>
<dbReference type="InterPro" id="IPR000873">
    <property type="entry name" value="AMP-dep_synth/lig_dom"/>
</dbReference>
<dbReference type="InterPro" id="IPR036291">
    <property type="entry name" value="NAD(P)-bd_dom_sf"/>
</dbReference>
<keyword evidence="1" id="KW-0596">Phosphopantetheine</keyword>
<dbReference type="Gene3D" id="1.10.1200.10">
    <property type="entry name" value="ACP-like"/>
    <property type="match status" value="1"/>
</dbReference>
<proteinExistence type="predicted"/>
<protein>
    <submittedName>
        <fullName evidence="5">Nonribosomal peptide synthase</fullName>
    </submittedName>
</protein>
<dbReference type="SUPFAM" id="SSF47336">
    <property type="entry name" value="ACP-like"/>
    <property type="match status" value="1"/>
</dbReference>
<accession>A0A545VQU4</accession>
<dbReference type="InterPro" id="IPR013120">
    <property type="entry name" value="FAR_NAD-bd"/>
</dbReference>
<evidence type="ECO:0000313" key="5">
    <source>
        <dbReference type="EMBL" id="TQV92108.1"/>
    </source>
</evidence>
<feature type="region of interest" description="Disordered" evidence="3">
    <location>
        <begin position="1132"/>
        <end position="1151"/>
    </location>
</feature>
<reference evidence="5 6" key="1">
    <citation type="journal article" date="2019" name="Appl. Microbiol. Biotechnol.">
        <title>Genome sequence of Isaria javanica and comparative genome analysis insights into family S53 peptidase evolution in fungal entomopathogens.</title>
        <authorList>
            <person name="Lin R."/>
            <person name="Zhang X."/>
            <person name="Xin B."/>
            <person name="Zou M."/>
            <person name="Gao Y."/>
            <person name="Qin F."/>
            <person name="Hu Q."/>
            <person name="Xie B."/>
            <person name="Cheng X."/>
        </authorList>
    </citation>
    <scope>NUCLEOTIDE SEQUENCE [LARGE SCALE GENOMIC DNA]</scope>
    <source>
        <strain evidence="5 6">IJ1G</strain>
    </source>
</reference>
<sequence length="1163" mass="128085">MPALTEADLDQLWSLNARIPETVPVSVHKLIAQRASTQGDSPCVVSWDGTYSYKQLMQMASNLADYLDRNVQRKQGQVLPILMCKSSWMPVAMLGALMGGWGIAPLDINLSDTKVAQILEQLDPPCILTASEVEISTSVAIPRLGVDRLGLRKQHPSITKRVEKVPSIDLAAVVFTSGSTGAPKAVMLDSKCVATSAACGSQILQLGKDSRVLQFSSFSFDISLHEIFMTLAAGGCLCIPSEAERLNDPVAAINTMQANFICTTPSIMMSIFSATLSSTPITTVVLTGEALTSKITPLFDANVCLYCWYGASECPMATLAPLRKETWLPSQIDYRHPGNCWVVSAEDCNLLCVYGEVGELLVESPMLMSGYLNSVQQTEAAFCLNPEWLSRGSGRISGRSGKLYRTGDLVRINRDGTLDFVGRRDSMVKIYGKRVDLNMTELCIWEHLRSAHLKQRSEKLELVVEAVNITDNLSVACFASVRDESGSKKEITSSQKLLVKSIDHMTEIYTPDSALQHIRSGIDAALREKLSNHMVPTLYFQLPSMPLTATGKIDRKLLRTLSSQITRDDLSLCRASLPDSVLEPQNELEFALRRLWGGILGIEASRIAVTTSFLECGGDSLLAMRLSKALLKDFGLPVTVPHLLRRTMTIHYLSGLLRQPEKDDRNENRRADVSAILKGWVDKLSASSITHRIPKAPEKQGAASVLLTGSTGYLGTYILKELLSSCPSGKVFLLVRAADVAAAKLRVREVAVTVGWWKEEIFDRITICVGDLARPRFDLADQEWEQISHVDMIIHNGAVVNYAADYDVLEATNVYSTFQLLQVVLQSRRIEHFVFISGGTKQARCQSDDEYLRKLNDAEGYTQSKYVAEQLTLAAGRLYGNAVETFSGAVSPSSILQANRTFAVVKPGYIIGDQVTGISNTDDFIWRLVAGAVRMNSYPSDPPDAWLDIAEVTHVARHIVHRAYLPVMSSLSGPVSSLYMPNGSESTSDGSDHGDSRTAHCTLLFDDLDRGMTVERFWSAVQAQTQQHLEPKEQSVWMDKAHEQIEQDMDGHPLSSILPYVGSSLGTPFSRSVQNGNCRTMSALHASAEVEVAVRRCVQYLQDMEFITLSRQKKPEASASASGKQLYMEGSDEHFDRGNWSTGKTVDGVPRRPSRLARSKLVY</sequence>
<dbReference type="InterPro" id="IPR009081">
    <property type="entry name" value="PP-bd_ACP"/>
</dbReference>
<evidence type="ECO:0000313" key="6">
    <source>
        <dbReference type="Proteomes" id="UP000315783"/>
    </source>
</evidence>
<evidence type="ECO:0000256" key="2">
    <source>
        <dbReference type="ARBA" id="ARBA00022553"/>
    </source>
</evidence>
<dbReference type="AlphaFoldDB" id="A0A545VQU4"/>
<organism evidence="5 6">
    <name type="scientific">Cordyceps javanica</name>
    <dbReference type="NCBI Taxonomy" id="43265"/>
    <lineage>
        <taxon>Eukaryota</taxon>
        <taxon>Fungi</taxon>
        <taxon>Dikarya</taxon>
        <taxon>Ascomycota</taxon>
        <taxon>Pezizomycotina</taxon>
        <taxon>Sordariomycetes</taxon>
        <taxon>Hypocreomycetidae</taxon>
        <taxon>Hypocreales</taxon>
        <taxon>Cordycipitaceae</taxon>
        <taxon>Cordyceps</taxon>
    </lineage>
</organism>
<dbReference type="OrthoDB" id="416786at2759"/>
<dbReference type="Pfam" id="PF00550">
    <property type="entry name" value="PP-binding"/>
    <property type="match status" value="1"/>
</dbReference>
<name>A0A545VQU4_9HYPO</name>
<keyword evidence="6" id="KW-1185">Reference proteome</keyword>
<dbReference type="CDD" id="cd05918">
    <property type="entry name" value="A_NRPS_SidN3_like"/>
    <property type="match status" value="1"/>
</dbReference>
<gene>
    <name evidence="5" type="ORF">IF1G_09180</name>
</gene>
<dbReference type="PROSITE" id="PS00012">
    <property type="entry name" value="PHOSPHOPANTETHEINE"/>
    <property type="match status" value="1"/>
</dbReference>
<dbReference type="STRING" id="43265.A0A545VQU4"/>
<dbReference type="EMBL" id="SPUK01000016">
    <property type="protein sequence ID" value="TQV92108.1"/>
    <property type="molecule type" value="Genomic_DNA"/>
</dbReference>
<evidence type="ECO:0000259" key="4">
    <source>
        <dbReference type="PROSITE" id="PS50075"/>
    </source>
</evidence>
<evidence type="ECO:0000256" key="1">
    <source>
        <dbReference type="ARBA" id="ARBA00022450"/>
    </source>
</evidence>
<dbReference type="PANTHER" id="PTHR44845">
    <property type="entry name" value="CARRIER DOMAIN-CONTAINING PROTEIN"/>
    <property type="match status" value="1"/>
</dbReference>